<protein>
    <submittedName>
        <fullName evidence="1">Uncharacterized protein</fullName>
    </submittedName>
</protein>
<accession>A0A482EXC6</accession>
<dbReference type="EMBL" id="MK356558">
    <property type="protein sequence ID" value="QBM91515.1"/>
    <property type="molecule type" value="Genomic_DNA"/>
</dbReference>
<reference evidence="1" key="1">
    <citation type="submission" date="2019-01" db="EMBL/GenBank/DDBJ databases">
        <title>Salmonella strain 1423 plasmid sequences.</title>
        <authorList>
            <person name="Chen K."/>
            <person name="Chen S."/>
        </authorList>
    </citation>
    <scope>NUCLEOTIDE SEQUENCE</scope>
    <source>
        <strain evidence="1">Sa1423</strain>
        <plasmid evidence="1">pSa1423-160k</plasmid>
    </source>
</reference>
<organism evidence="1">
    <name type="scientific">Salmonella sp</name>
    <dbReference type="NCBI Taxonomy" id="599"/>
    <lineage>
        <taxon>Bacteria</taxon>
        <taxon>Pseudomonadati</taxon>
        <taxon>Pseudomonadota</taxon>
        <taxon>Gammaproteobacteria</taxon>
        <taxon>Enterobacterales</taxon>
        <taxon>Enterobacteriaceae</taxon>
        <taxon>Salmonella</taxon>
    </lineage>
</organism>
<sequence length="58" mass="6596">MRKEHMRAKAKHQIAWTDGYLLLHHAGGLCACYEDIGAEMANFPRDQVLADIEMPDLI</sequence>
<evidence type="ECO:0000313" key="1">
    <source>
        <dbReference type="EMBL" id="QBM91515.1"/>
    </source>
</evidence>
<gene>
    <name evidence="1" type="ORF">NNIBIDOC_00186</name>
</gene>
<proteinExistence type="predicted"/>
<keyword evidence="1" id="KW-0614">Plasmid</keyword>
<geneLocation type="plasmid" evidence="1">
    <name>pSa1423-160k</name>
</geneLocation>
<dbReference type="PROSITE" id="PS51257">
    <property type="entry name" value="PROKAR_LIPOPROTEIN"/>
    <property type="match status" value="1"/>
</dbReference>
<dbReference type="AlphaFoldDB" id="A0A482EXC6"/>
<name>A0A482EXC6_SALSP</name>